<organism evidence="3 4">
    <name type="scientific">Lithohypha guttulata</name>
    <dbReference type="NCBI Taxonomy" id="1690604"/>
    <lineage>
        <taxon>Eukaryota</taxon>
        <taxon>Fungi</taxon>
        <taxon>Dikarya</taxon>
        <taxon>Ascomycota</taxon>
        <taxon>Pezizomycotina</taxon>
        <taxon>Eurotiomycetes</taxon>
        <taxon>Chaetothyriomycetidae</taxon>
        <taxon>Chaetothyriales</taxon>
        <taxon>Trichomeriaceae</taxon>
        <taxon>Lithohypha</taxon>
    </lineage>
</organism>
<sequence length="316" mass="33692">MGLKMTSSFADPNLSTIHVPSGPTTTTITISAADLSSLSLPELMTKRDNLEAELKALGAVLDSHGVTMQSSLTTFDGYPRADIDVAQVRVTRARIICLRNDWKEVMGWVERGLHAHHANLKTEEMGAQTQTQTRTPRDGDVVEPGPGSTETAVANSRDPPSAPEAPFARVNTVEAGSPAHEAGLKRDMVESRAAEEGGRSGAAESGPADLGPGAEEDGERSGCAGAGVEGDAEGGVGRERVVGMSYLADMRIGMEWDGSGMGWDVVRDWNDRTERTWETVMGSHMFIGLHDEVVLFLARSGPEANPDRLSPVTQID</sequence>
<gene>
    <name evidence="3" type="primary">NAS2</name>
    <name evidence="3" type="ORF">LTR24_008444</name>
</gene>
<dbReference type="Proteomes" id="UP001345013">
    <property type="component" value="Unassembled WGS sequence"/>
</dbReference>
<keyword evidence="3" id="KW-0647">Proteasome</keyword>
<dbReference type="InterPro" id="IPR035269">
    <property type="entry name" value="PSMD9"/>
</dbReference>
<dbReference type="PANTHER" id="PTHR12651:SF1">
    <property type="entry name" value="26S PROTEASOME NON-ATPASE REGULATORY SUBUNIT 9"/>
    <property type="match status" value="1"/>
</dbReference>
<dbReference type="EMBL" id="JAVRRG010000146">
    <property type="protein sequence ID" value="KAK5080655.1"/>
    <property type="molecule type" value="Genomic_DNA"/>
</dbReference>
<dbReference type="Pfam" id="PF18265">
    <property type="entry name" value="Nas2_N"/>
    <property type="match status" value="1"/>
</dbReference>
<name>A0ABR0K0E1_9EURO</name>
<evidence type="ECO:0000259" key="2">
    <source>
        <dbReference type="Pfam" id="PF18265"/>
    </source>
</evidence>
<feature type="domain" description="Nas2 N-terminal" evidence="2">
    <location>
        <begin position="41"/>
        <end position="118"/>
    </location>
</feature>
<dbReference type="PANTHER" id="PTHR12651">
    <property type="entry name" value="26S PROTEASOME NON-ATPASE REGULATORY SUBUNIT 9"/>
    <property type="match status" value="1"/>
</dbReference>
<feature type="compositionally biased region" description="Basic and acidic residues" evidence="1">
    <location>
        <begin position="182"/>
        <end position="198"/>
    </location>
</feature>
<evidence type="ECO:0000313" key="4">
    <source>
        <dbReference type="Proteomes" id="UP001345013"/>
    </source>
</evidence>
<feature type="region of interest" description="Disordered" evidence="1">
    <location>
        <begin position="119"/>
        <end position="234"/>
    </location>
</feature>
<dbReference type="InterPro" id="IPR040815">
    <property type="entry name" value="Nas2_N"/>
</dbReference>
<dbReference type="GO" id="GO:0000502">
    <property type="term" value="C:proteasome complex"/>
    <property type="evidence" value="ECO:0007669"/>
    <property type="project" value="UniProtKB-KW"/>
</dbReference>
<evidence type="ECO:0000313" key="3">
    <source>
        <dbReference type="EMBL" id="KAK5080655.1"/>
    </source>
</evidence>
<keyword evidence="4" id="KW-1185">Reference proteome</keyword>
<dbReference type="Gene3D" id="6.10.140.1710">
    <property type="match status" value="1"/>
</dbReference>
<protein>
    <submittedName>
        <fullName evidence="3">26S proteasome regulatory subunit</fullName>
    </submittedName>
</protein>
<proteinExistence type="predicted"/>
<evidence type="ECO:0000256" key="1">
    <source>
        <dbReference type="SAM" id="MobiDB-lite"/>
    </source>
</evidence>
<accession>A0ABR0K0E1</accession>
<reference evidence="3 4" key="1">
    <citation type="submission" date="2023-08" db="EMBL/GenBank/DDBJ databases">
        <title>Black Yeasts Isolated from many extreme environments.</title>
        <authorList>
            <person name="Coleine C."/>
            <person name="Stajich J.E."/>
            <person name="Selbmann L."/>
        </authorList>
    </citation>
    <scope>NUCLEOTIDE SEQUENCE [LARGE SCALE GENOMIC DNA]</scope>
    <source>
        <strain evidence="3 4">CCFEE 5885</strain>
    </source>
</reference>
<comment type="caution">
    <text evidence="3">The sequence shown here is derived from an EMBL/GenBank/DDBJ whole genome shotgun (WGS) entry which is preliminary data.</text>
</comment>